<gene>
    <name evidence="1" type="ORF">OLEA9_A121577</name>
</gene>
<dbReference type="EMBL" id="CACTIH010002625">
    <property type="protein sequence ID" value="CAA2976912.1"/>
    <property type="molecule type" value="Genomic_DNA"/>
</dbReference>
<sequence>MKQPFDEDNGASTVRVKRQADILDHVKTGDFEEFYINADGGAIVTSIRRRKRSGDHALVNGIQ</sequence>
<dbReference type="Gramene" id="OE9A121577T1">
    <property type="protein sequence ID" value="OE9A121577C1"/>
    <property type="gene ID" value="OE9A121577"/>
</dbReference>
<reference evidence="1 2" key="1">
    <citation type="submission" date="2019-12" db="EMBL/GenBank/DDBJ databases">
        <authorList>
            <person name="Alioto T."/>
            <person name="Alioto T."/>
            <person name="Gomez Garrido J."/>
        </authorList>
    </citation>
    <scope>NUCLEOTIDE SEQUENCE [LARGE SCALE GENOMIC DNA]</scope>
</reference>
<keyword evidence="2" id="KW-1185">Reference proteome</keyword>
<accession>A0A8S0RCC5</accession>
<organism evidence="1 2">
    <name type="scientific">Olea europaea subsp. europaea</name>
    <dbReference type="NCBI Taxonomy" id="158383"/>
    <lineage>
        <taxon>Eukaryota</taxon>
        <taxon>Viridiplantae</taxon>
        <taxon>Streptophyta</taxon>
        <taxon>Embryophyta</taxon>
        <taxon>Tracheophyta</taxon>
        <taxon>Spermatophyta</taxon>
        <taxon>Magnoliopsida</taxon>
        <taxon>eudicotyledons</taxon>
        <taxon>Gunneridae</taxon>
        <taxon>Pentapetalae</taxon>
        <taxon>asterids</taxon>
        <taxon>lamiids</taxon>
        <taxon>Lamiales</taxon>
        <taxon>Oleaceae</taxon>
        <taxon>Oleeae</taxon>
        <taxon>Olea</taxon>
    </lineage>
</organism>
<evidence type="ECO:0000313" key="1">
    <source>
        <dbReference type="EMBL" id="CAA2976912.1"/>
    </source>
</evidence>
<evidence type="ECO:0000313" key="2">
    <source>
        <dbReference type="Proteomes" id="UP000594638"/>
    </source>
</evidence>
<proteinExistence type="predicted"/>
<name>A0A8S0RCC5_OLEEU</name>
<protein>
    <submittedName>
        <fullName evidence="1">Uncharacterized protein</fullName>
    </submittedName>
</protein>
<dbReference type="AlphaFoldDB" id="A0A8S0RCC5"/>
<feature type="non-terminal residue" evidence="1">
    <location>
        <position position="63"/>
    </location>
</feature>
<dbReference type="Proteomes" id="UP000594638">
    <property type="component" value="Unassembled WGS sequence"/>
</dbReference>
<comment type="caution">
    <text evidence="1">The sequence shown here is derived from an EMBL/GenBank/DDBJ whole genome shotgun (WGS) entry which is preliminary data.</text>
</comment>